<dbReference type="Proteomes" id="UP001305498">
    <property type="component" value="Chromosome"/>
</dbReference>
<keyword evidence="3" id="KW-1185">Reference proteome</keyword>
<protein>
    <submittedName>
        <fullName evidence="2">ROK family protein</fullName>
    </submittedName>
</protein>
<reference evidence="2 3" key="1">
    <citation type="submission" date="2023-02" db="EMBL/GenBank/DDBJ databases">
        <title>Microbacterium betulae sp. nov., isolated from birch wood.</title>
        <authorList>
            <person name="Pasciak M."/>
            <person name="Pawlik K.J."/>
            <person name="Martynowski D."/>
            <person name="Laczmanski L."/>
            <person name="Ciekot J."/>
            <person name="Szponar B."/>
            <person name="Wojcik-Fatla A."/>
            <person name="Mackiewicz B."/>
            <person name="Farian E."/>
            <person name="Cholewa G."/>
            <person name="Cholewa A."/>
            <person name="Dutkiewicz J."/>
        </authorList>
    </citation>
    <scope>NUCLEOTIDE SEQUENCE [LARGE SCALE GENOMIC DNA]</scope>
    <source>
        <strain evidence="2 3">AB</strain>
    </source>
</reference>
<dbReference type="InterPro" id="IPR000600">
    <property type="entry name" value="ROK"/>
</dbReference>
<name>A0AA97FKF6_9MICO</name>
<proteinExistence type="inferred from homology"/>
<dbReference type="EMBL" id="CP118157">
    <property type="protein sequence ID" value="WOF24700.1"/>
    <property type="molecule type" value="Genomic_DNA"/>
</dbReference>
<dbReference type="PANTHER" id="PTHR18964">
    <property type="entry name" value="ROK (REPRESSOR, ORF, KINASE) FAMILY"/>
    <property type="match status" value="1"/>
</dbReference>
<evidence type="ECO:0000256" key="1">
    <source>
        <dbReference type="ARBA" id="ARBA00006479"/>
    </source>
</evidence>
<dbReference type="SUPFAM" id="SSF53067">
    <property type="entry name" value="Actin-like ATPase domain"/>
    <property type="match status" value="1"/>
</dbReference>
<dbReference type="AlphaFoldDB" id="A0AA97FKF6"/>
<sequence length="320" mass="32006">MRIGLDMGGTKTDAVALDRDGRIAARARIATEHGADGAVATALRALEALDRGGAARRPASIGIGVPGQIDGGRVRHAVNLRVTDLDLGGEVERATGIPVRVENDVKAAALGASALRRGARADALSEGASRAADADVIAYLNLGTGTAAGIVAAGRLWRGAGGAAGEIGHLSIDPAGPVCVCGQRGCIETYTGGAAIARRWGRGGELPVRDVFDAADAADPHAVALRDGLARGVAAAVRLLVLAVDARTIVIGGGLAALGDRLLAVVNAELIPSGAASPFIRSLRLAERIELLPPASAAAAVGASLVGRGEPVASSPTLRT</sequence>
<dbReference type="KEGG" id="mbet:N8K70_04840"/>
<accession>A0AA97FKF6</accession>
<dbReference type="InterPro" id="IPR043129">
    <property type="entry name" value="ATPase_NBD"/>
</dbReference>
<dbReference type="PANTHER" id="PTHR18964:SF149">
    <property type="entry name" value="BIFUNCTIONAL UDP-N-ACETYLGLUCOSAMINE 2-EPIMERASE_N-ACETYLMANNOSAMINE KINASE"/>
    <property type="match status" value="1"/>
</dbReference>
<dbReference type="Gene3D" id="3.30.420.40">
    <property type="match status" value="2"/>
</dbReference>
<comment type="similarity">
    <text evidence="1">Belongs to the ROK (NagC/XylR) family.</text>
</comment>
<gene>
    <name evidence="2" type="ORF">N8K70_04840</name>
</gene>
<dbReference type="Pfam" id="PF00480">
    <property type="entry name" value="ROK"/>
    <property type="match status" value="1"/>
</dbReference>
<evidence type="ECO:0000313" key="2">
    <source>
        <dbReference type="EMBL" id="WOF24700.1"/>
    </source>
</evidence>
<organism evidence="2 3">
    <name type="scientific">Microbacterium betulae</name>
    <dbReference type="NCBI Taxonomy" id="2981139"/>
    <lineage>
        <taxon>Bacteria</taxon>
        <taxon>Bacillati</taxon>
        <taxon>Actinomycetota</taxon>
        <taxon>Actinomycetes</taxon>
        <taxon>Micrococcales</taxon>
        <taxon>Microbacteriaceae</taxon>
        <taxon>Microbacterium</taxon>
    </lineage>
</organism>
<evidence type="ECO:0000313" key="3">
    <source>
        <dbReference type="Proteomes" id="UP001305498"/>
    </source>
</evidence>